<gene>
    <name evidence="1" type="ORF">E2C01_084688</name>
</gene>
<dbReference type="EMBL" id="VSRR010081996">
    <property type="protein sequence ID" value="MPC89729.1"/>
    <property type="molecule type" value="Genomic_DNA"/>
</dbReference>
<proteinExistence type="predicted"/>
<organism evidence="1 2">
    <name type="scientific">Portunus trituberculatus</name>
    <name type="common">Swimming crab</name>
    <name type="synonym">Neptunus trituberculatus</name>
    <dbReference type="NCBI Taxonomy" id="210409"/>
    <lineage>
        <taxon>Eukaryota</taxon>
        <taxon>Metazoa</taxon>
        <taxon>Ecdysozoa</taxon>
        <taxon>Arthropoda</taxon>
        <taxon>Crustacea</taxon>
        <taxon>Multicrustacea</taxon>
        <taxon>Malacostraca</taxon>
        <taxon>Eumalacostraca</taxon>
        <taxon>Eucarida</taxon>
        <taxon>Decapoda</taxon>
        <taxon>Pleocyemata</taxon>
        <taxon>Brachyura</taxon>
        <taxon>Eubrachyura</taxon>
        <taxon>Portunoidea</taxon>
        <taxon>Portunidae</taxon>
        <taxon>Portuninae</taxon>
        <taxon>Portunus</taxon>
    </lineage>
</organism>
<reference evidence="1 2" key="1">
    <citation type="submission" date="2019-05" db="EMBL/GenBank/DDBJ databases">
        <title>Another draft genome of Portunus trituberculatus and its Hox gene families provides insights of decapod evolution.</title>
        <authorList>
            <person name="Jeong J.-H."/>
            <person name="Song I."/>
            <person name="Kim S."/>
            <person name="Choi T."/>
            <person name="Kim D."/>
            <person name="Ryu S."/>
            <person name="Kim W."/>
        </authorList>
    </citation>
    <scope>NUCLEOTIDE SEQUENCE [LARGE SCALE GENOMIC DNA]</scope>
    <source>
        <tissue evidence="1">Muscle</tissue>
    </source>
</reference>
<evidence type="ECO:0000313" key="2">
    <source>
        <dbReference type="Proteomes" id="UP000324222"/>
    </source>
</evidence>
<sequence>MWTWVCGQVMCGQVVCGQVVYGQVVCMVRWYVSEFFLIAQQGPIRHRVARREANKRQQKHGSYAARHKQARNTDHALELPPDAMMRFVALSDTHTTFFFF</sequence>
<dbReference type="AlphaFoldDB" id="A0A5B7J4V2"/>
<dbReference type="Proteomes" id="UP000324222">
    <property type="component" value="Unassembled WGS sequence"/>
</dbReference>
<comment type="caution">
    <text evidence="1">The sequence shown here is derived from an EMBL/GenBank/DDBJ whole genome shotgun (WGS) entry which is preliminary data.</text>
</comment>
<evidence type="ECO:0000313" key="1">
    <source>
        <dbReference type="EMBL" id="MPC89729.1"/>
    </source>
</evidence>
<keyword evidence="2" id="KW-1185">Reference proteome</keyword>
<name>A0A5B7J4V2_PORTR</name>
<protein>
    <submittedName>
        <fullName evidence="1">Uncharacterized protein</fullName>
    </submittedName>
</protein>
<accession>A0A5B7J4V2</accession>